<sequence>MRGSATAAPMRPPISPPTASAPAAITTISHGLAVRGLLRDPARAGSGRERFGERDGILAPDK</sequence>
<dbReference type="EMBL" id="BAAARV010000019">
    <property type="protein sequence ID" value="GAA2339941.1"/>
    <property type="molecule type" value="Genomic_DNA"/>
</dbReference>
<protein>
    <submittedName>
        <fullName evidence="2">Uncharacterized protein</fullName>
    </submittedName>
</protein>
<feature type="region of interest" description="Disordered" evidence="1">
    <location>
        <begin position="1"/>
        <end position="21"/>
    </location>
</feature>
<evidence type="ECO:0000313" key="3">
    <source>
        <dbReference type="Proteomes" id="UP001501444"/>
    </source>
</evidence>
<feature type="region of interest" description="Disordered" evidence="1">
    <location>
        <begin position="40"/>
        <end position="62"/>
    </location>
</feature>
<organism evidence="2 3">
    <name type="scientific">Dactylosporangium salmoneum</name>
    <dbReference type="NCBI Taxonomy" id="53361"/>
    <lineage>
        <taxon>Bacteria</taxon>
        <taxon>Bacillati</taxon>
        <taxon>Actinomycetota</taxon>
        <taxon>Actinomycetes</taxon>
        <taxon>Micromonosporales</taxon>
        <taxon>Micromonosporaceae</taxon>
        <taxon>Dactylosporangium</taxon>
    </lineage>
</organism>
<evidence type="ECO:0000256" key="1">
    <source>
        <dbReference type="SAM" id="MobiDB-lite"/>
    </source>
</evidence>
<keyword evidence="3" id="KW-1185">Reference proteome</keyword>
<comment type="caution">
    <text evidence="2">The sequence shown here is derived from an EMBL/GenBank/DDBJ whole genome shotgun (WGS) entry which is preliminary data.</text>
</comment>
<reference evidence="2 3" key="1">
    <citation type="journal article" date="2019" name="Int. J. Syst. Evol. Microbiol.">
        <title>The Global Catalogue of Microorganisms (GCM) 10K type strain sequencing project: providing services to taxonomists for standard genome sequencing and annotation.</title>
        <authorList>
            <consortium name="The Broad Institute Genomics Platform"/>
            <consortium name="The Broad Institute Genome Sequencing Center for Infectious Disease"/>
            <person name="Wu L."/>
            <person name="Ma J."/>
        </authorList>
    </citation>
    <scope>NUCLEOTIDE SEQUENCE [LARGE SCALE GENOMIC DNA]</scope>
    <source>
        <strain evidence="2 3">JCM 3272</strain>
    </source>
</reference>
<proteinExistence type="predicted"/>
<accession>A0ABN3FXR4</accession>
<dbReference type="Proteomes" id="UP001501444">
    <property type="component" value="Unassembled WGS sequence"/>
</dbReference>
<gene>
    <name evidence="2" type="ORF">GCM10010170_022490</name>
</gene>
<evidence type="ECO:0000313" key="2">
    <source>
        <dbReference type="EMBL" id="GAA2339941.1"/>
    </source>
</evidence>
<name>A0ABN3FXR4_9ACTN</name>